<geneLocation type="plasmid" evidence="2 3">
    <name>unnamed4</name>
</geneLocation>
<evidence type="ECO:0000313" key="2">
    <source>
        <dbReference type="EMBL" id="ANP43576.1"/>
    </source>
</evidence>
<keyword evidence="2" id="KW-0614">Plasmid</keyword>
<proteinExistence type="predicted"/>
<organism evidence="2 3">
    <name type="scientific">Tritonibacter mobilis F1926</name>
    <dbReference type="NCBI Taxonomy" id="1265309"/>
    <lineage>
        <taxon>Bacteria</taxon>
        <taxon>Pseudomonadati</taxon>
        <taxon>Pseudomonadota</taxon>
        <taxon>Alphaproteobacteria</taxon>
        <taxon>Rhodobacterales</taxon>
        <taxon>Paracoccaceae</taxon>
        <taxon>Tritonibacter</taxon>
    </lineage>
</organism>
<dbReference type="EMBL" id="CP015234">
    <property type="protein sequence ID" value="ANP43576.1"/>
    <property type="molecule type" value="Genomic_DNA"/>
</dbReference>
<feature type="domain" description="DUF4123" evidence="1">
    <location>
        <begin position="71"/>
        <end position="187"/>
    </location>
</feature>
<dbReference type="Pfam" id="PF13503">
    <property type="entry name" value="DUF4123"/>
    <property type="match status" value="1"/>
</dbReference>
<name>A0A1B1AAI5_9RHOB</name>
<dbReference type="InterPro" id="IPR025391">
    <property type="entry name" value="DUF4123"/>
</dbReference>
<evidence type="ECO:0000313" key="3">
    <source>
        <dbReference type="Proteomes" id="UP000013243"/>
    </source>
</evidence>
<dbReference type="Proteomes" id="UP000013243">
    <property type="component" value="Plasmid unnamed4"/>
</dbReference>
<dbReference type="AlphaFoldDB" id="A0A1B1AAI5"/>
<gene>
    <name evidence="2" type="ORF">K529_022745</name>
</gene>
<sequence length="346" mass="38449">MMQAEDDYWLDLGYAADAVPSVLPSAGGEEISGVEPLGDQFGVWPQKTVPDTLQAPLFGSLADGCETVLGCFAILDGAKIANLPEVLTASGLPHRCLFQGDAFDTLGDAAPWIVQLEAGSSLTRQLFTKGAESTQFWDCEPGLYLRSSQDLDALWQHFRTFTRVRNSQGEWVVFRLWEPYVAQACLEAGYLRYFHGSEQQMVAAVICCNVLEQCTLHHAPEHPGAAPACQLSREQEQAMAQAVARRRRIEMALALRRSFPEQTAGRSRDDLQSMVAQVVQRMSVYGIRKLRSIHVLASWQLFFGERFEQRDPAGQLIQILAGHLNEDAKLAQLERRMDALHETGAL</sequence>
<protein>
    <recommendedName>
        <fullName evidence="1">DUF4123 domain-containing protein</fullName>
    </recommendedName>
</protein>
<dbReference type="KEGG" id="rmb:K529_022745"/>
<accession>A0A1B1AAI5</accession>
<evidence type="ECO:0000259" key="1">
    <source>
        <dbReference type="Pfam" id="PF13503"/>
    </source>
</evidence>
<reference evidence="2 3" key="1">
    <citation type="journal article" date="2016" name="ISME J.">
        <title>Global occurrence and heterogeneity of the Roseobacter-clade species Ruegeria mobilis.</title>
        <authorList>
            <person name="Sonnenschein E."/>
            <person name="Gram L."/>
        </authorList>
    </citation>
    <scope>NUCLEOTIDE SEQUENCE [LARGE SCALE GENOMIC DNA]</scope>
    <source>
        <strain evidence="2 3">F1926</strain>
        <plasmid evidence="2 3">unnamed4</plasmid>
    </source>
</reference>